<gene>
    <name evidence="6" type="ORF">G6N73_08990</name>
</gene>
<dbReference type="Pfam" id="PF01934">
    <property type="entry name" value="HepT-like"/>
    <property type="match status" value="1"/>
</dbReference>
<dbReference type="InterPro" id="IPR051813">
    <property type="entry name" value="HepT_RNase_toxin"/>
</dbReference>
<organism evidence="6 7">
    <name type="scientific">Allomesorhizobium camelthorni</name>
    <dbReference type="NCBI Taxonomy" id="475069"/>
    <lineage>
        <taxon>Bacteria</taxon>
        <taxon>Pseudomonadati</taxon>
        <taxon>Pseudomonadota</taxon>
        <taxon>Alphaproteobacteria</taxon>
        <taxon>Hyphomicrobiales</taxon>
        <taxon>Phyllobacteriaceae</taxon>
        <taxon>Allomesorhizobium</taxon>
    </lineage>
</organism>
<evidence type="ECO:0000256" key="4">
    <source>
        <dbReference type="ARBA" id="ARBA00022741"/>
    </source>
</evidence>
<dbReference type="AlphaFoldDB" id="A0A6G4W9R3"/>
<evidence type="ECO:0000313" key="7">
    <source>
        <dbReference type="Proteomes" id="UP001642900"/>
    </source>
</evidence>
<dbReference type="GO" id="GO:0110001">
    <property type="term" value="C:toxin-antitoxin complex"/>
    <property type="evidence" value="ECO:0007669"/>
    <property type="project" value="InterPro"/>
</dbReference>
<keyword evidence="3" id="KW-0540">Nuclease</keyword>
<dbReference type="EMBL" id="JAAKZF010000008">
    <property type="protein sequence ID" value="NGO51314.1"/>
    <property type="molecule type" value="Genomic_DNA"/>
</dbReference>
<evidence type="ECO:0000256" key="2">
    <source>
        <dbReference type="ARBA" id="ARBA00022649"/>
    </source>
</evidence>
<keyword evidence="7" id="KW-1185">Reference proteome</keyword>
<name>A0A6G4W9R3_9HYPH</name>
<dbReference type="InterPro" id="IPR008201">
    <property type="entry name" value="HepT-like"/>
</dbReference>
<evidence type="ECO:0000256" key="3">
    <source>
        <dbReference type="ARBA" id="ARBA00022722"/>
    </source>
</evidence>
<dbReference type="GO" id="GO:0004540">
    <property type="term" value="F:RNA nuclease activity"/>
    <property type="evidence" value="ECO:0007669"/>
    <property type="project" value="InterPro"/>
</dbReference>
<sequence>MKEDAEEQFLEYCSHIVQWGDRIPGFIKDMTYEQFERDELTHLAVWKCVEVLGEASIRILRLGGDFEIRYPQLPLKQAYAMRNQLTHGYSTIDLGILWTTVQNFVPSMVEEARAILADSGRG</sequence>
<dbReference type="GO" id="GO:0016787">
    <property type="term" value="F:hydrolase activity"/>
    <property type="evidence" value="ECO:0007669"/>
    <property type="project" value="UniProtKB-KW"/>
</dbReference>
<evidence type="ECO:0000313" key="6">
    <source>
        <dbReference type="EMBL" id="NGO51314.1"/>
    </source>
</evidence>
<keyword evidence="1" id="KW-0597">Phosphoprotein</keyword>
<dbReference type="PANTHER" id="PTHR34139:SF1">
    <property type="entry name" value="RNASE MJ1380-RELATED"/>
    <property type="match status" value="1"/>
</dbReference>
<dbReference type="Proteomes" id="UP001642900">
    <property type="component" value="Unassembled WGS sequence"/>
</dbReference>
<accession>A0A6G4W9R3</accession>
<keyword evidence="2" id="KW-1277">Toxin-antitoxin system</keyword>
<comment type="caution">
    <text evidence="6">The sequence shown here is derived from an EMBL/GenBank/DDBJ whole genome shotgun (WGS) entry which is preliminary data.</text>
</comment>
<dbReference type="GO" id="GO:0000166">
    <property type="term" value="F:nucleotide binding"/>
    <property type="evidence" value="ECO:0007669"/>
    <property type="project" value="UniProtKB-KW"/>
</dbReference>
<evidence type="ECO:0000256" key="1">
    <source>
        <dbReference type="ARBA" id="ARBA00022553"/>
    </source>
</evidence>
<proteinExistence type="predicted"/>
<keyword evidence="4" id="KW-0547">Nucleotide-binding</keyword>
<dbReference type="PANTHER" id="PTHR34139">
    <property type="entry name" value="UPF0331 PROTEIN MJ0127"/>
    <property type="match status" value="1"/>
</dbReference>
<keyword evidence="5" id="KW-0378">Hydrolase</keyword>
<protein>
    <submittedName>
        <fullName evidence="6">DUF86 domain-containing protein</fullName>
    </submittedName>
</protein>
<reference evidence="6 7" key="1">
    <citation type="submission" date="2020-02" db="EMBL/GenBank/DDBJ databases">
        <title>Genome sequence of strain CCNWXJ40-4.</title>
        <authorList>
            <person name="Gao J."/>
            <person name="Sun J."/>
        </authorList>
    </citation>
    <scope>NUCLEOTIDE SEQUENCE [LARGE SCALE GENOMIC DNA]</scope>
    <source>
        <strain evidence="6 7">CCNWXJ 40-4</strain>
    </source>
</reference>
<dbReference type="RefSeq" id="WP_165026336.1">
    <property type="nucleotide sequence ID" value="NZ_JAAKZF010000008.1"/>
</dbReference>
<evidence type="ECO:0000256" key="5">
    <source>
        <dbReference type="ARBA" id="ARBA00022801"/>
    </source>
</evidence>